<feature type="domain" description="TRAM" evidence="4">
    <location>
        <begin position="1"/>
        <end position="48"/>
    </location>
</feature>
<dbReference type="PROSITE" id="PS01230">
    <property type="entry name" value="TRMA_1"/>
    <property type="match status" value="1"/>
</dbReference>
<dbReference type="GO" id="GO:0070475">
    <property type="term" value="P:rRNA base methylation"/>
    <property type="evidence" value="ECO:0007669"/>
    <property type="project" value="TreeGrafter"/>
</dbReference>
<dbReference type="NCBIfam" id="TIGR00479">
    <property type="entry name" value="rumA"/>
    <property type="match status" value="1"/>
</dbReference>
<dbReference type="Gene3D" id="2.40.50.1070">
    <property type="match status" value="1"/>
</dbReference>
<evidence type="ECO:0000259" key="4">
    <source>
        <dbReference type="PROSITE" id="PS50926"/>
    </source>
</evidence>
<evidence type="ECO:0000256" key="3">
    <source>
        <dbReference type="ARBA" id="ARBA00022691"/>
    </source>
</evidence>
<evidence type="ECO:0000256" key="1">
    <source>
        <dbReference type="ARBA" id="ARBA00022603"/>
    </source>
</evidence>
<dbReference type="InterPro" id="IPR010280">
    <property type="entry name" value="U5_MeTrfase_fam"/>
</dbReference>
<name>A0A381SA45_9ZZZZ</name>
<reference evidence="5" key="1">
    <citation type="submission" date="2018-05" db="EMBL/GenBank/DDBJ databases">
        <authorList>
            <person name="Lanie J.A."/>
            <person name="Ng W.-L."/>
            <person name="Kazmierczak K.M."/>
            <person name="Andrzejewski T.M."/>
            <person name="Davidsen T.M."/>
            <person name="Wayne K.J."/>
            <person name="Tettelin H."/>
            <person name="Glass J.I."/>
            <person name="Rusch D."/>
            <person name="Podicherti R."/>
            <person name="Tsui H.-C.T."/>
            <person name="Winkler M.E."/>
        </authorList>
    </citation>
    <scope>NUCLEOTIDE SEQUENCE</scope>
</reference>
<dbReference type="PANTHER" id="PTHR11061">
    <property type="entry name" value="RNA M5U METHYLTRANSFERASE"/>
    <property type="match status" value="1"/>
</dbReference>
<dbReference type="PROSITE" id="PS50926">
    <property type="entry name" value="TRAM"/>
    <property type="match status" value="1"/>
</dbReference>
<dbReference type="AlphaFoldDB" id="A0A381SA45"/>
<dbReference type="EMBL" id="UINC01002561">
    <property type="protein sequence ID" value="SUZ97993.1"/>
    <property type="molecule type" value="Genomic_DNA"/>
</dbReference>
<dbReference type="PANTHER" id="PTHR11061:SF30">
    <property type="entry name" value="TRNA (URACIL(54)-C(5))-METHYLTRANSFERASE"/>
    <property type="match status" value="1"/>
</dbReference>
<protein>
    <recommendedName>
        <fullName evidence="4">TRAM domain-containing protein</fullName>
    </recommendedName>
</protein>
<dbReference type="PROSITE" id="PS01231">
    <property type="entry name" value="TRMA_2"/>
    <property type="match status" value="1"/>
</dbReference>
<dbReference type="InterPro" id="IPR030391">
    <property type="entry name" value="MeTrfase_TrmA_CS"/>
</dbReference>
<dbReference type="InterPro" id="IPR030390">
    <property type="entry name" value="MeTrfase_TrmA_AS"/>
</dbReference>
<dbReference type="Gene3D" id="3.40.50.150">
    <property type="entry name" value="Vaccinia Virus protein VP39"/>
    <property type="match status" value="1"/>
</dbReference>
<dbReference type="Pfam" id="PF05958">
    <property type="entry name" value="tRNA_U5-meth_tr"/>
    <property type="match status" value="1"/>
</dbReference>
<dbReference type="InterPro" id="IPR002792">
    <property type="entry name" value="TRAM_dom"/>
</dbReference>
<keyword evidence="2" id="KW-0808">Transferase</keyword>
<dbReference type="GO" id="GO:0070041">
    <property type="term" value="F:rRNA (uridine-C5-)-methyltransferase activity"/>
    <property type="evidence" value="ECO:0007669"/>
    <property type="project" value="TreeGrafter"/>
</dbReference>
<gene>
    <name evidence="5" type="ORF">METZ01_LOCUS50847</name>
</gene>
<dbReference type="CDD" id="cd02440">
    <property type="entry name" value="AdoMet_MTases"/>
    <property type="match status" value="1"/>
</dbReference>
<dbReference type="PROSITE" id="PS51687">
    <property type="entry name" value="SAM_MT_RNA_M5U"/>
    <property type="match status" value="1"/>
</dbReference>
<evidence type="ECO:0000256" key="2">
    <source>
        <dbReference type="ARBA" id="ARBA00022679"/>
    </source>
</evidence>
<dbReference type="InterPro" id="IPR029063">
    <property type="entry name" value="SAM-dependent_MTases_sf"/>
</dbReference>
<proteinExistence type="predicted"/>
<accession>A0A381SA45</accession>
<evidence type="ECO:0000313" key="5">
    <source>
        <dbReference type="EMBL" id="SUZ97993.1"/>
    </source>
</evidence>
<dbReference type="InterPro" id="IPR012340">
    <property type="entry name" value="NA-bd_OB-fold"/>
</dbReference>
<sequence length="453" mass="52878">MDIGSKGQSIAKNPEGIVIMVKNGVPGDIVDINTYKKKKKYFLGNITKYHSYSKLRVEPKCEHFGTCGGCKWQNMIYDSQTQFKENKIRHSFKNIFNNTEVDPIIKCKEEYYYRNKLEFSFTENRWLTNKEINSKEKGIERRGIGFHISGMWDKVVDIKNCHLQSDPSNKIRLSIKEYAINNDFSFYNARFKKGLLRNLIIRNTSLNEFMVIIQFFEKNNEKIKSILNHLKISFPEIKSIQYVINNKENDSIYDRDIKLFYGEKFITEIIDKLNFKIYPKSFFQTNINQTIKLYKTVKKLANLKGNEIVYDLYSGLGTISQFISKNAKKVIGIESIKEAVQSAKESATENRINNVEFEVGDIKNIFTSKFVRKHGNPDLIITDPPRDGMHKDVIKEILKLETNLIIYVSCNPSTQLRDLEKLQEKYIIKKIQPVDMFPHTDHVENVVLLKINN</sequence>
<keyword evidence="1" id="KW-0489">Methyltransferase</keyword>
<dbReference type="SUPFAM" id="SSF53335">
    <property type="entry name" value="S-adenosyl-L-methionine-dependent methyltransferases"/>
    <property type="match status" value="1"/>
</dbReference>
<organism evidence="5">
    <name type="scientific">marine metagenome</name>
    <dbReference type="NCBI Taxonomy" id="408172"/>
    <lineage>
        <taxon>unclassified sequences</taxon>
        <taxon>metagenomes</taxon>
        <taxon>ecological metagenomes</taxon>
    </lineage>
</organism>
<dbReference type="FunFam" id="3.40.50.150:FF:000009">
    <property type="entry name" value="23S rRNA (Uracil(1939)-C(5))-methyltransferase RlmD"/>
    <property type="match status" value="1"/>
</dbReference>
<dbReference type="Gene3D" id="2.40.50.140">
    <property type="entry name" value="Nucleic acid-binding proteins"/>
    <property type="match status" value="1"/>
</dbReference>
<keyword evidence="3" id="KW-0949">S-adenosyl-L-methionine</keyword>